<dbReference type="PANTHER" id="PTHR35280">
    <property type="entry name" value="F17L21.9"/>
    <property type="match status" value="1"/>
</dbReference>
<dbReference type="EMBL" id="JAKOGI010000008">
    <property type="protein sequence ID" value="KAJ8451510.1"/>
    <property type="molecule type" value="Genomic_DNA"/>
</dbReference>
<feature type="compositionally biased region" description="Basic and acidic residues" evidence="1">
    <location>
        <begin position="75"/>
        <end position="85"/>
    </location>
</feature>
<comment type="caution">
    <text evidence="2">The sequence shown here is derived from an EMBL/GenBank/DDBJ whole genome shotgun (WGS) entry which is preliminary data.</text>
</comment>
<proteinExistence type="predicted"/>
<dbReference type="AlphaFoldDB" id="A0A9Q1KYQ3"/>
<gene>
    <name evidence="2" type="ORF">Cgig2_018144</name>
</gene>
<reference evidence="2" key="1">
    <citation type="submission" date="2022-04" db="EMBL/GenBank/DDBJ databases">
        <title>Carnegiea gigantea Genome sequencing and assembly v2.</title>
        <authorList>
            <person name="Copetti D."/>
            <person name="Sanderson M.J."/>
            <person name="Burquez A."/>
            <person name="Wojciechowski M.F."/>
        </authorList>
    </citation>
    <scope>NUCLEOTIDE SEQUENCE</scope>
    <source>
        <strain evidence="2">SGP5-SGP5p</strain>
        <tissue evidence="2">Aerial part</tissue>
    </source>
</reference>
<organism evidence="2 3">
    <name type="scientific">Carnegiea gigantea</name>
    <dbReference type="NCBI Taxonomy" id="171969"/>
    <lineage>
        <taxon>Eukaryota</taxon>
        <taxon>Viridiplantae</taxon>
        <taxon>Streptophyta</taxon>
        <taxon>Embryophyta</taxon>
        <taxon>Tracheophyta</taxon>
        <taxon>Spermatophyta</taxon>
        <taxon>Magnoliopsida</taxon>
        <taxon>eudicotyledons</taxon>
        <taxon>Gunneridae</taxon>
        <taxon>Pentapetalae</taxon>
        <taxon>Caryophyllales</taxon>
        <taxon>Cactineae</taxon>
        <taxon>Cactaceae</taxon>
        <taxon>Cactoideae</taxon>
        <taxon>Echinocereeae</taxon>
        <taxon>Carnegiea</taxon>
    </lineage>
</organism>
<protein>
    <submittedName>
        <fullName evidence="2">Uncharacterized protein</fullName>
    </submittedName>
</protein>
<evidence type="ECO:0000256" key="1">
    <source>
        <dbReference type="SAM" id="MobiDB-lite"/>
    </source>
</evidence>
<name>A0A9Q1KYQ3_9CARY</name>
<dbReference type="OrthoDB" id="782808at2759"/>
<feature type="region of interest" description="Disordered" evidence="1">
    <location>
        <begin position="54"/>
        <end position="94"/>
    </location>
</feature>
<evidence type="ECO:0000313" key="2">
    <source>
        <dbReference type="EMBL" id="KAJ8451510.1"/>
    </source>
</evidence>
<feature type="compositionally biased region" description="Polar residues" evidence="1">
    <location>
        <begin position="168"/>
        <end position="181"/>
    </location>
</feature>
<evidence type="ECO:0000313" key="3">
    <source>
        <dbReference type="Proteomes" id="UP001153076"/>
    </source>
</evidence>
<dbReference type="Proteomes" id="UP001153076">
    <property type="component" value="Unassembled WGS sequence"/>
</dbReference>
<accession>A0A9Q1KYQ3</accession>
<sequence>MESTTTSSNKIELIQSAIQQLLDSRKAETASTNDDDDRHLLSKLLFQLESLNGDVQKSSEAAESKELPSSTISKQETESKGEAKTSSRQTSSEAEDVVKELKKLGRQNTITHGLLSGLMILTVAWQLSEVSILLKMKDGVLHPFRSLGRMVARVLRAPISDAMGSEKLSPSSTKQNGTKKSPLNPVMGLSGLMTNGQE</sequence>
<keyword evidence="3" id="KW-1185">Reference proteome</keyword>
<dbReference type="PANTHER" id="PTHR35280:SF1">
    <property type="entry name" value="F17L21.9"/>
    <property type="match status" value="1"/>
</dbReference>
<feature type="region of interest" description="Disordered" evidence="1">
    <location>
        <begin position="163"/>
        <end position="198"/>
    </location>
</feature>